<protein>
    <recommendedName>
        <fullName evidence="3">Addiction module component</fullName>
    </recommendedName>
</protein>
<comment type="caution">
    <text evidence="1">The sequence shown here is derived from an EMBL/GenBank/DDBJ whole genome shotgun (WGS) entry which is preliminary data.</text>
</comment>
<proteinExistence type="predicted"/>
<accession>A0ABP8BHF8</accession>
<dbReference type="EMBL" id="BAABBY010000007">
    <property type="protein sequence ID" value="GAA4206723.1"/>
    <property type="molecule type" value="Genomic_DNA"/>
</dbReference>
<dbReference type="Proteomes" id="UP001501772">
    <property type="component" value="Unassembled WGS sequence"/>
</dbReference>
<evidence type="ECO:0008006" key="3">
    <source>
        <dbReference type="Google" id="ProtNLM"/>
    </source>
</evidence>
<sequence length="70" mass="8214">MRTVTLDILNDKALDLLKDLELLKVIRLRRDSDVQDVFGNDLISKYKGAMQKQPISEVDEQLNNIRNEWE</sequence>
<name>A0ABP8BHF8_9SPHI</name>
<evidence type="ECO:0000313" key="1">
    <source>
        <dbReference type="EMBL" id="GAA4206723.1"/>
    </source>
</evidence>
<dbReference type="RefSeq" id="WP_344852085.1">
    <property type="nucleotide sequence ID" value="NZ_BAABBY010000007.1"/>
</dbReference>
<evidence type="ECO:0000313" key="2">
    <source>
        <dbReference type="Proteomes" id="UP001501772"/>
    </source>
</evidence>
<reference evidence="2" key="1">
    <citation type="journal article" date="2019" name="Int. J. Syst. Evol. Microbiol.">
        <title>The Global Catalogue of Microorganisms (GCM) 10K type strain sequencing project: providing services to taxonomists for standard genome sequencing and annotation.</title>
        <authorList>
            <consortium name="The Broad Institute Genomics Platform"/>
            <consortium name="The Broad Institute Genome Sequencing Center for Infectious Disease"/>
            <person name="Wu L."/>
            <person name="Ma J."/>
        </authorList>
    </citation>
    <scope>NUCLEOTIDE SEQUENCE [LARGE SCALE GENOMIC DNA]</scope>
    <source>
        <strain evidence="2">JCM 17626</strain>
    </source>
</reference>
<gene>
    <name evidence="1" type="ORF">GCM10022289_28000</name>
</gene>
<organism evidence="1 2">
    <name type="scientific">Pedobacter jeongneungensis</name>
    <dbReference type="NCBI Taxonomy" id="947309"/>
    <lineage>
        <taxon>Bacteria</taxon>
        <taxon>Pseudomonadati</taxon>
        <taxon>Bacteroidota</taxon>
        <taxon>Sphingobacteriia</taxon>
        <taxon>Sphingobacteriales</taxon>
        <taxon>Sphingobacteriaceae</taxon>
        <taxon>Pedobacter</taxon>
    </lineage>
</organism>
<keyword evidence="2" id="KW-1185">Reference proteome</keyword>